<protein>
    <recommendedName>
        <fullName evidence="3">HicB family protein</fullName>
    </recommendedName>
</protein>
<sequence>MKKAKYEIIKDEEPYYGKIPELSGVWATGKTLEECRKNLKETVEDWIILSVKKDLPIPNLGKESIRVEEKVSV</sequence>
<evidence type="ECO:0000313" key="2">
    <source>
        <dbReference type="Proteomes" id="UP000229703"/>
    </source>
</evidence>
<dbReference type="InterPro" id="IPR051404">
    <property type="entry name" value="TA_system_antitoxin"/>
</dbReference>
<dbReference type="EMBL" id="PFJK01000011">
    <property type="protein sequence ID" value="PIX77899.1"/>
    <property type="molecule type" value="Genomic_DNA"/>
</dbReference>
<dbReference type="Gene3D" id="3.30.160.250">
    <property type="match status" value="1"/>
</dbReference>
<feature type="non-terminal residue" evidence="1">
    <location>
        <position position="1"/>
    </location>
</feature>
<dbReference type="Proteomes" id="UP000229703">
    <property type="component" value="Unassembled WGS sequence"/>
</dbReference>
<dbReference type="AlphaFoldDB" id="A0A2M7M5E7"/>
<dbReference type="Pfam" id="PF21748">
    <property type="entry name" value="UPF0150"/>
    <property type="match status" value="1"/>
</dbReference>
<dbReference type="PANTHER" id="PTHR34504">
    <property type="entry name" value="ANTITOXIN HICB"/>
    <property type="match status" value="1"/>
</dbReference>
<organism evidence="1 2">
    <name type="scientific">bacterium (Candidatus Ratteibacteria) CG_4_10_14_3_um_filter_41_18</name>
    <dbReference type="NCBI Taxonomy" id="2014287"/>
    <lineage>
        <taxon>Bacteria</taxon>
        <taxon>Candidatus Ratteibacteria</taxon>
    </lineage>
</organism>
<reference evidence="2" key="1">
    <citation type="submission" date="2017-09" db="EMBL/GenBank/DDBJ databases">
        <title>Depth-based differentiation of microbial function through sediment-hosted aquifers and enrichment of novel symbionts in the deep terrestrial subsurface.</title>
        <authorList>
            <person name="Probst A.J."/>
            <person name="Ladd B."/>
            <person name="Jarett J.K."/>
            <person name="Geller-Mcgrath D.E."/>
            <person name="Sieber C.M.K."/>
            <person name="Emerson J.B."/>
            <person name="Anantharaman K."/>
            <person name="Thomas B.C."/>
            <person name="Malmstrom R."/>
            <person name="Stieglmeier M."/>
            <person name="Klingl A."/>
            <person name="Woyke T."/>
            <person name="Ryan C.M."/>
            <person name="Banfield J.F."/>
        </authorList>
    </citation>
    <scope>NUCLEOTIDE SEQUENCE [LARGE SCALE GENOMIC DNA]</scope>
</reference>
<evidence type="ECO:0000313" key="1">
    <source>
        <dbReference type="EMBL" id="PIX77899.1"/>
    </source>
</evidence>
<gene>
    <name evidence="1" type="ORF">COZ37_00290</name>
</gene>
<name>A0A2M7M5E7_9BACT</name>
<dbReference type="PANTHER" id="PTHR34504:SF2">
    <property type="entry name" value="UPF0150 PROTEIN SSL0259"/>
    <property type="match status" value="1"/>
</dbReference>
<accession>A0A2M7M5E7</accession>
<evidence type="ECO:0008006" key="3">
    <source>
        <dbReference type="Google" id="ProtNLM"/>
    </source>
</evidence>
<dbReference type="InterPro" id="IPR035069">
    <property type="entry name" value="TTHA1013/TTHA0281-like"/>
</dbReference>
<comment type="caution">
    <text evidence="1">The sequence shown here is derived from an EMBL/GenBank/DDBJ whole genome shotgun (WGS) entry which is preliminary data.</text>
</comment>
<proteinExistence type="predicted"/>
<dbReference type="InterPro" id="IPR049389">
    <property type="entry name" value="TTHA0281-like"/>
</dbReference>
<dbReference type="SUPFAM" id="SSF143100">
    <property type="entry name" value="TTHA1013/TTHA0281-like"/>
    <property type="match status" value="1"/>
</dbReference>